<evidence type="ECO:0000313" key="3">
    <source>
        <dbReference type="EMBL" id="GGC44896.1"/>
    </source>
</evidence>
<dbReference type="Gene3D" id="1.25.40.10">
    <property type="entry name" value="Tetratricopeptide repeat domain"/>
    <property type="match status" value="1"/>
</dbReference>
<reference evidence="4" key="1">
    <citation type="journal article" date="2019" name="Int. J. Syst. Evol. Microbiol.">
        <title>The Global Catalogue of Microorganisms (GCM) 10K type strain sequencing project: providing services to taxonomists for standard genome sequencing and annotation.</title>
        <authorList>
            <consortium name="The Broad Institute Genomics Platform"/>
            <consortium name="The Broad Institute Genome Sequencing Center for Infectious Disease"/>
            <person name="Wu L."/>
            <person name="Ma J."/>
        </authorList>
    </citation>
    <scope>NUCLEOTIDE SEQUENCE [LARGE SCALE GENOMIC DNA]</scope>
    <source>
        <strain evidence="4">CGMCC 1.15342</strain>
    </source>
</reference>
<dbReference type="EMBL" id="BMIK01000022">
    <property type="protein sequence ID" value="GGC44896.1"/>
    <property type="molecule type" value="Genomic_DNA"/>
</dbReference>
<gene>
    <name evidence="3" type="ORF">GCM10011386_41450</name>
</gene>
<keyword evidence="1" id="KW-0812">Transmembrane</keyword>
<proteinExistence type="predicted"/>
<dbReference type="SUPFAM" id="SSF48452">
    <property type="entry name" value="TPR-like"/>
    <property type="match status" value="1"/>
</dbReference>
<keyword evidence="4" id="KW-1185">Reference proteome</keyword>
<dbReference type="Proteomes" id="UP000597338">
    <property type="component" value="Unassembled WGS sequence"/>
</dbReference>
<feature type="domain" description="Putative zinc-finger" evidence="2">
    <location>
        <begin position="6"/>
        <end position="29"/>
    </location>
</feature>
<feature type="transmembrane region" description="Helical" evidence="1">
    <location>
        <begin position="87"/>
        <end position="107"/>
    </location>
</feature>
<evidence type="ECO:0000313" key="4">
    <source>
        <dbReference type="Proteomes" id="UP000597338"/>
    </source>
</evidence>
<dbReference type="RefSeq" id="WP_188753380.1">
    <property type="nucleotide sequence ID" value="NZ_BMIK01000022.1"/>
</dbReference>
<sequence>MDNYFEHIQDYLDGTLSPEERLRFEEALERDVDLRIETDHQRMLRETVAKRLQANEGVPTLAETLRTVSAAHFTKIRKRKSATTVRWLIPLAAAACLLWVFTIPGWWTTDYESLPDMPSTVTRGADADDMAREAAKAFNAKAYARSTQLLTTLVDADTTNVRNRYYLGLSYLGEKKYQQSVDILQPVADGTAVYADDARYFVAVALWRLGKQDDARHYATRVTSQSDYHRKARKLADRLMQ</sequence>
<keyword evidence="1" id="KW-0472">Membrane</keyword>
<keyword evidence="1" id="KW-1133">Transmembrane helix</keyword>
<dbReference type="Pfam" id="PF13490">
    <property type="entry name" value="zf-HC2"/>
    <property type="match status" value="1"/>
</dbReference>
<evidence type="ECO:0000256" key="1">
    <source>
        <dbReference type="SAM" id="Phobius"/>
    </source>
</evidence>
<name>A0ABQ1MXL1_9SPHI</name>
<protein>
    <recommendedName>
        <fullName evidence="2">Putative zinc-finger domain-containing protein</fullName>
    </recommendedName>
</protein>
<dbReference type="InterPro" id="IPR011990">
    <property type="entry name" value="TPR-like_helical_dom_sf"/>
</dbReference>
<dbReference type="InterPro" id="IPR027383">
    <property type="entry name" value="Znf_put"/>
</dbReference>
<accession>A0ABQ1MXL1</accession>
<organism evidence="3 4">
    <name type="scientific">Parapedobacter defluvii</name>
    <dbReference type="NCBI Taxonomy" id="2045106"/>
    <lineage>
        <taxon>Bacteria</taxon>
        <taxon>Pseudomonadati</taxon>
        <taxon>Bacteroidota</taxon>
        <taxon>Sphingobacteriia</taxon>
        <taxon>Sphingobacteriales</taxon>
        <taxon>Sphingobacteriaceae</taxon>
        <taxon>Parapedobacter</taxon>
    </lineage>
</organism>
<comment type="caution">
    <text evidence="3">The sequence shown here is derived from an EMBL/GenBank/DDBJ whole genome shotgun (WGS) entry which is preliminary data.</text>
</comment>
<evidence type="ECO:0000259" key="2">
    <source>
        <dbReference type="Pfam" id="PF13490"/>
    </source>
</evidence>